<evidence type="ECO:0000259" key="1">
    <source>
        <dbReference type="Pfam" id="PF18370"/>
    </source>
</evidence>
<dbReference type="Gene3D" id="1.10.1330.10">
    <property type="entry name" value="Dockerin domain"/>
    <property type="match status" value="1"/>
</dbReference>
<dbReference type="EMBL" id="SJPQ01000001">
    <property type="protein sequence ID" value="TWT90853.1"/>
    <property type="molecule type" value="Genomic_DNA"/>
</dbReference>
<dbReference type="Pfam" id="PF21348">
    <property type="entry name" value="RGL11_C"/>
    <property type="match status" value="1"/>
</dbReference>
<name>A0A5C5ZX14_9BACT</name>
<dbReference type="PANTHER" id="PTHR43118:SF1">
    <property type="entry name" value="RHAMNOGALACTURONAN LYASE (EUROFUNG)"/>
    <property type="match status" value="1"/>
</dbReference>
<dbReference type="CDD" id="cd10318">
    <property type="entry name" value="RGL11"/>
    <property type="match status" value="1"/>
</dbReference>
<reference evidence="3 4" key="1">
    <citation type="submission" date="2019-02" db="EMBL/GenBank/DDBJ databases">
        <title>Deep-cultivation of Planctomycetes and their phenomic and genomic characterization uncovers novel biology.</title>
        <authorList>
            <person name="Wiegand S."/>
            <person name="Jogler M."/>
            <person name="Boedeker C."/>
            <person name="Pinto D."/>
            <person name="Vollmers J."/>
            <person name="Rivas-Marin E."/>
            <person name="Kohn T."/>
            <person name="Peeters S.H."/>
            <person name="Heuer A."/>
            <person name="Rast P."/>
            <person name="Oberbeckmann S."/>
            <person name="Bunk B."/>
            <person name="Jeske O."/>
            <person name="Meyerdierks A."/>
            <person name="Storesund J.E."/>
            <person name="Kallscheuer N."/>
            <person name="Luecker S."/>
            <person name="Lage O.M."/>
            <person name="Pohl T."/>
            <person name="Merkel B.J."/>
            <person name="Hornburger P."/>
            <person name="Mueller R.-W."/>
            <person name="Bruemmer F."/>
            <person name="Labrenz M."/>
            <person name="Spormann A.M."/>
            <person name="Op Den Camp H."/>
            <person name="Overmann J."/>
            <person name="Amann R."/>
            <person name="Jetten M.S.M."/>
            <person name="Mascher T."/>
            <person name="Medema M.H."/>
            <person name="Devos D.P."/>
            <person name="Kaster A.-K."/>
            <person name="Ovreas L."/>
            <person name="Rohde M."/>
            <person name="Galperin M.Y."/>
            <person name="Jogler C."/>
        </authorList>
    </citation>
    <scope>NUCLEOTIDE SEQUENCE [LARGE SCALE GENOMIC DNA]</scope>
    <source>
        <strain evidence="3 4">Mal64</strain>
    </source>
</reference>
<evidence type="ECO:0000313" key="3">
    <source>
        <dbReference type="EMBL" id="TWT90853.1"/>
    </source>
</evidence>
<dbReference type="InterPro" id="IPR041624">
    <property type="entry name" value="RGI_lyase"/>
</dbReference>
<dbReference type="InterPro" id="IPR049366">
    <property type="entry name" value="RGL11_C"/>
</dbReference>
<dbReference type="Proteomes" id="UP000315440">
    <property type="component" value="Unassembled WGS sequence"/>
</dbReference>
<sequence>MKSRRHPRGRVLRFEPLEDRRVLSGVTLTATADTFTNAGVGAGSAPVLDVLDRNGSAGDSVAYVRFDLSGLDLDDLTDAKLSLSKLPGTRYDIINFDRFDVFGLADLPGNTPQAWDEATLAETGPGAEYLGASDYGVDPVRLVDFNYENGAETWETLINATGGPQSISGPDLIDFLQDRADANGLVTFVTLIDAGNVRGVGFASREHADASIRPRLELEFAEEPGPDPYPVEPVVLPRQVEKLDRGVIAMRRSTNEVYVGWRLLGDDPVDVAFNLYRSTGGGSAVKVNGAPLTQTTDYVDYGANLVFDVAYSVRPVVDGVELEASEPYVLPAGSAVEQHLTIPIVAPPPMTTSDGETHVYSANDASVGDLDGDGDYEVVLKWIGSPADRSAPSPNMYLDAYELDGTRLWRIDVGPNIKTIASSFQFNVYDFDGDGRAEVIMNTSDGTVAGDGQVIGDPNALWQNPDGWVTSGPEYLSVFDGYTGELLANTPLSPARDDGVEYGDDYGHRATTFNHVVAYLDGQRPSLVVGRGLYHAIGGIYQSKTELTAWDWRDGQLSERWTFTAIEGTDSDVNEEYVGQGNHNASVGDVDGDGFDEIIWGAMAVDHDGTGLYSTGRGHGDALHVADMDPDNPGLEIFSPHESVGEYRDAGGDYRDAQTGELLYGIQATNDVGRGAAFDIDPNYPGYEFWATTADPDGGARMIYNVQEGAIYEMPSNMLINFGVWWDADPLRELLDGTTISKWRHDWAQPGRQNLVSWGNSGINSTSGLASNNGTKSNPALSADLFGDWREEVIWRRADNTALEIWSTTIPSTMRLPTLMHDSMYRQAIAWQQGYYNQPPHPSYFIGAGMGEAPRPALFFGGELAGDYNGNGVVDGADFTVWRDSLGSITNLTADGDHNGEVDMADYQVWVDNFGEVAEPPLAFAQASAAALTAPAAPVIIEEPTEEPAAKTPNDLAFALLVAEPLDDSRDASPATAETLSPTADDEALLLLADEAKLLPDSTSNRLRDRTAADDSSLDRSSYGALADRTLGDWLRKLY</sequence>
<organism evidence="3 4">
    <name type="scientific">Pseudobythopirellula maris</name>
    <dbReference type="NCBI Taxonomy" id="2527991"/>
    <lineage>
        <taxon>Bacteria</taxon>
        <taxon>Pseudomonadati</taxon>
        <taxon>Planctomycetota</taxon>
        <taxon>Planctomycetia</taxon>
        <taxon>Pirellulales</taxon>
        <taxon>Lacipirellulaceae</taxon>
        <taxon>Pseudobythopirellula</taxon>
    </lineage>
</organism>
<dbReference type="PROSITE" id="PS00018">
    <property type="entry name" value="EF_HAND_1"/>
    <property type="match status" value="2"/>
</dbReference>
<feature type="domain" description="Rhamnogalacturonan I lyase beta-sheet" evidence="1">
    <location>
        <begin position="238"/>
        <end position="327"/>
    </location>
</feature>
<dbReference type="InterPro" id="IPR028994">
    <property type="entry name" value="Integrin_alpha_N"/>
</dbReference>
<dbReference type="InterPro" id="IPR034641">
    <property type="entry name" value="RGL11"/>
</dbReference>
<dbReference type="InterPro" id="IPR018247">
    <property type="entry name" value="EF_Hand_1_Ca_BS"/>
</dbReference>
<protein>
    <submittedName>
        <fullName evidence="3">Rhamnogalacturonan endolyase YesW</fullName>
        <ecNumber evidence="3">4.2.2.23</ecNumber>
    </submittedName>
</protein>
<comment type="caution">
    <text evidence="3">The sequence shown here is derived from an EMBL/GenBank/DDBJ whole genome shotgun (WGS) entry which is preliminary data.</text>
</comment>
<dbReference type="InterPro" id="IPR013783">
    <property type="entry name" value="Ig-like_fold"/>
</dbReference>
<proteinExistence type="predicted"/>
<keyword evidence="3" id="KW-0456">Lyase</keyword>
<dbReference type="AlphaFoldDB" id="A0A5C5ZX14"/>
<dbReference type="PANTHER" id="PTHR43118">
    <property type="entry name" value="RHAMNOGALACTURONAN LYASE (EUROFUNG)"/>
    <property type="match status" value="1"/>
</dbReference>
<dbReference type="SUPFAM" id="SSF63446">
    <property type="entry name" value="Type I dockerin domain"/>
    <property type="match status" value="1"/>
</dbReference>
<accession>A0A5C5ZX14</accession>
<dbReference type="Pfam" id="PF18370">
    <property type="entry name" value="RGI_lyase"/>
    <property type="match status" value="1"/>
</dbReference>
<evidence type="ECO:0000259" key="2">
    <source>
        <dbReference type="Pfam" id="PF21348"/>
    </source>
</evidence>
<dbReference type="EC" id="4.2.2.23" evidence="3"/>
<keyword evidence="4" id="KW-1185">Reference proteome</keyword>
<dbReference type="RefSeq" id="WP_197525501.1">
    <property type="nucleotide sequence ID" value="NZ_SJPQ01000001.1"/>
</dbReference>
<dbReference type="SUPFAM" id="SSF69318">
    <property type="entry name" value="Integrin alpha N-terminal domain"/>
    <property type="match status" value="1"/>
</dbReference>
<dbReference type="Gene3D" id="2.60.40.10">
    <property type="entry name" value="Immunoglobulins"/>
    <property type="match status" value="1"/>
</dbReference>
<gene>
    <name evidence="3" type="primary">yesW_1</name>
    <name evidence="3" type="ORF">Mal64_12500</name>
</gene>
<dbReference type="GO" id="GO:0102210">
    <property type="term" value="F:rhamnogalacturonan endolyase activity"/>
    <property type="evidence" value="ECO:0007669"/>
    <property type="project" value="UniProtKB-EC"/>
</dbReference>
<dbReference type="InterPro" id="IPR036439">
    <property type="entry name" value="Dockerin_dom_sf"/>
</dbReference>
<feature type="domain" description="Rhamnogalacturonan lyase family 11 C-terminal" evidence="2">
    <location>
        <begin position="340"/>
        <end position="856"/>
    </location>
</feature>
<evidence type="ECO:0000313" key="4">
    <source>
        <dbReference type="Proteomes" id="UP000315440"/>
    </source>
</evidence>
<dbReference type="GO" id="GO:0000272">
    <property type="term" value="P:polysaccharide catabolic process"/>
    <property type="evidence" value="ECO:0007669"/>
    <property type="project" value="InterPro"/>
</dbReference>